<organism evidence="2 3">
    <name type="scientific">Tritrichomonas foetus</name>
    <dbReference type="NCBI Taxonomy" id="1144522"/>
    <lineage>
        <taxon>Eukaryota</taxon>
        <taxon>Metamonada</taxon>
        <taxon>Parabasalia</taxon>
        <taxon>Tritrichomonadida</taxon>
        <taxon>Tritrichomonadidae</taxon>
        <taxon>Tritrichomonas</taxon>
    </lineage>
</organism>
<dbReference type="GeneID" id="94848770"/>
<feature type="compositionally biased region" description="Low complexity" evidence="1">
    <location>
        <begin position="270"/>
        <end position="283"/>
    </location>
</feature>
<dbReference type="EMBL" id="MLAK01000135">
    <property type="protein sequence ID" value="OHT16182.1"/>
    <property type="molecule type" value="Genomic_DNA"/>
</dbReference>
<feature type="region of interest" description="Disordered" evidence="1">
    <location>
        <begin position="268"/>
        <end position="304"/>
    </location>
</feature>
<dbReference type="VEuPathDB" id="TrichDB:TRFO_41978"/>
<evidence type="ECO:0000313" key="2">
    <source>
        <dbReference type="EMBL" id="OHT16182.1"/>
    </source>
</evidence>
<protein>
    <submittedName>
        <fullName evidence="2">Uncharacterized protein</fullName>
    </submittedName>
</protein>
<keyword evidence="3" id="KW-1185">Reference proteome</keyword>
<dbReference type="RefSeq" id="XP_068369318.1">
    <property type="nucleotide sequence ID" value="XM_068514066.1"/>
</dbReference>
<comment type="caution">
    <text evidence="2">The sequence shown here is derived from an EMBL/GenBank/DDBJ whole genome shotgun (WGS) entry which is preliminary data.</text>
</comment>
<reference evidence="2" key="1">
    <citation type="submission" date="2016-10" db="EMBL/GenBank/DDBJ databases">
        <authorList>
            <person name="Benchimol M."/>
            <person name="Almeida L.G."/>
            <person name="Vasconcelos A.T."/>
            <person name="Perreira-Neves A."/>
            <person name="Rosa I.A."/>
            <person name="Tasca T."/>
            <person name="Bogo M.R."/>
            <person name="de Souza W."/>
        </authorList>
    </citation>
    <scope>NUCLEOTIDE SEQUENCE [LARGE SCALE GENOMIC DNA]</scope>
    <source>
        <strain evidence="2">K</strain>
    </source>
</reference>
<proteinExistence type="predicted"/>
<evidence type="ECO:0000256" key="1">
    <source>
        <dbReference type="SAM" id="MobiDB-lite"/>
    </source>
</evidence>
<accession>A0A1J4L2K8</accession>
<dbReference type="AlphaFoldDB" id="A0A1J4L2K8"/>
<gene>
    <name evidence="2" type="ORF">TRFO_41978</name>
</gene>
<evidence type="ECO:0000313" key="3">
    <source>
        <dbReference type="Proteomes" id="UP000179807"/>
    </source>
</evidence>
<name>A0A1J4L2K8_9EUKA</name>
<dbReference type="Proteomes" id="UP000179807">
    <property type="component" value="Unassembled WGS sequence"/>
</dbReference>
<sequence length="422" mass="49634">MEIDDLLGKPYSPTCKGVAPNVAIPIQNGSPKPQQSDFLSQVMVSHEPLISSNEPETQPNFQQPIILPPLRITNQETKSNKYPLLEFPNLSIFGADQVSLHNLTQIHMPPMNSVEIENLKPPKIPKPRFERNLSFPVIEKPDNTQNLDINLYDHTTPRTCGNNNIQTNEFNCEENPNSYFLTNKMQFEYIKNENICDHDNSTSTSCLNKTSDSTLTVNDFLNSLPNNPPFNPNFIPFMNSDRIYQNSPISNIYSNHQNNLENQYLSDNSQIPQQPQQIPQQQQKKTHKQQRQQKQDEEIEYESEMTNHKTNEYDTMNNEYQESNKFRKRKERISLTEKQKLFRDKFYHLFTYRKKFPKKVVFRIHDEIAPAINLRKAKRDEYRCVDKYFQNFEPFSNVIIDYLKNISEKDRARIFIKYNGIR</sequence>